<organism evidence="1">
    <name type="scientific">Oryza glumipatula</name>
    <dbReference type="NCBI Taxonomy" id="40148"/>
    <lineage>
        <taxon>Eukaryota</taxon>
        <taxon>Viridiplantae</taxon>
        <taxon>Streptophyta</taxon>
        <taxon>Embryophyta</taxon>
        <taxon>Tracheophyta</taxon>
        <taxon>Spermatophyta</taxon>
        <taxon>Magnoliopsida</taxon>
        <taxon>Liliopsida</taxon>
        <taxon>Poales</taxon>
        <taxon>Poaceae</taxon>
        <taxon>BOP clade</taxon>
        <taxon>Oryzoideae</taxon>
        <taxon>Oryzeae</taxon>
        <taxon>Oryzinae</taxon>
        <taxon>Oryza</taxon>
    </lineage>
</organism>
<dbReference type="AlphaFoldDB" id="A0A0D9Y5L5"/>
<dbReference type="EnsemblPlants" id="OGLUM01G09400.1">
    <property type="protein sequence ID" value="OGLUM01G09400.1"/>
    <property type="gene ID" value="OGLUM01G09400"/>
</dbReference>
<reference evidence="1" key="2">
    <citation type="submission" date="2015-04" db="UniProtKB">
        <authorList>
            <consortium name="EnsemblPlants"/>
        </authorList>
    </citation>
    <scope>IDENTIFICATION</scope>
</reference>
<name>A0A0D9Y5L5_9ORYZ</name>
<accession>A0A0D9Y5L5</accession>
<proteinExistence type="predicted"/>
<dbReference type="Gramene" id="OGLUM01G09400.1">
    <property type="protein sequence ID" value="OGLUM01G09400.1"/>
    <property type="gene ID" value="OGLUM01G09400"/>
</dbReference>
<protein>
    <submittedName>
        <fullName evidence="1">Uncharacterized protein</fullName>
    </submittedName>
</protein>
<reference evidence="1" key="3">
    <citation type="submission" date="2018-05" db="EMBL/GenBank/DDBJ databases">
        <title>OgluRS3 (Oryza glumaepatula Reference Sequence Version 3).</title>
        <authorList>
            <person name="Zhang J."/>
            <person name="Kudrna D."/>
            <person name="Lee S."/>
            <person name="Talag J."/>
            <person name="Welchert J."/>
            <person name="Wing R.A."/>
        </authorList>
    </citation>
    <scope>NUCLEOTIDE SEQUENCE [LARGE SCALE GENOMIC DNA]</scope>
</reference>
<reference evidence="1" key="1">
    <citation type="submission" date="2013-08" db="EMBL/GenBank/DDBJ databases">
        <title>Oryza genome evolution.</title>
        <authorList>
            <person name="Wing R.A."/>
            <person name="Panaud O."/>
            <person name="Oliveira A.C."/>
        </authorList>
    </citation>
    <scope>NUCLEOTIDE SEQUENCE</scope>
</reference>
<sequence length="79" mass="8920">MACHGDSLLSAGAGALRRFNSLGRSQSGLDASLATEIYFARRGPERSRRWRATEIHFARPEPERKAAEIYFARPEPEWS</sequence>
<keyword evidence="2" id="KW-1185">Reference proteome</keyword>
<dbReference type="Proteomes" id="UP000026961">
    <property type="component" value="Chromosome 1"/>
</dbReference>
<dbReference type="HOGENOM" id="CLU_2609898_0_0_1"/>
<evidence type="ECO:0000313" key="1">
    <source>
        <dbReference type="EnsemblPlants" id="OGLUM01G09400.1"/>
    </source>
</evidence>
<evidence type="ECO:0000313" key="2">
    <source>
        <dbReference type="Proteomes" id="UP000026961"/>
    </source>
</evidence>